<gene>
    <name evidence="2" type="ORF">AGOS_AER407C</name>
</gene>
<name>Q755W1_EREGS</name>
<dbReference type="OrthoDB" id="738517at2759"/>
<evidence type="ECO:0000259" key="1">
    <source>
        <dbReference type="Pfam" id="PF00485"/>
    </source>
</evidence>
<dbReference type="EMBL" id="AE016818">
    <property type="protein sequence ID" value="AAS53086.1"/>
    <property type="molecule type" value="Genomic_DNA"/>
</dbReference>
<dbReference type="InParanoid" id="Q755W1"/>
<reference evidence="3" key="2">
    <citation type="journal article" date="2013" name="G3 (Bethesda)">
        <title>Genomes of Ashbya fungi isolated from insects reveal four mating-type loci, numerous translocations, lack of transposons, and distinct gene duplications.</title>
        <authorList>
            <person name="Dietrich F.S."/>
            <person name="Voegeli S."/>
            <person name="Kuo S."/>
            <person name="Philippsen P."/>
        </authorList>
    </citation>
    <scope>GENOME REANNOTATION</scope>
    <source>
        <strain evidence="3">ATCC 10895 / CBS 109.51 / FGSC 9923 / NRRL Y-1056</strain>
    </source>
</reference>
<reference evidence="2 3" key="1">
    <citation type="journal article" date="2004" name="Science">
        <title>The Ashbya gossypii genome as a tool for mapping the ancient Saccharomyces cerevisiae genome.</title>
        <authorList>
            <person name="Dietrich F.S."/>
            <person name="Voegeli S."/>
            <person name="Brachat S."/>
            <person name="Lerch A."/>
            <person name="Gates K."/>
            <person name="Steiner S."/>
            <person name="Mohr C."/>
            <person name="Pohlmann R."/>
            <person name="Luedi P."/>
            <person name="Choi S."/>
            <person name="Wing R.A."/>
            <person name="Flavier A."/>
            <person name="Gaffney T.D."/>
            <person name="Philippsen P."/>
        </authorList>
    </citation>
    <scope>NUCLEOTIDE SEQUENCE [LARGE SCALE GENOMIC DNA]</scope>
    <source>
        <strain evidence="3">ATCC 10895 / CBS 109.51 / FGSC 9923 / NRRL Y-1056</strain>
    </source>
</reference>
<dbReference type="CDD" id="cd02019">
    <property type="entry name" value="NK"/>
    <property type="match status" value="1"/>
</dbReference>
<dbReference type="GO" id="GO:0016301">
    <property type="term" value="F:kinase activity"/>
    <property type="evidence" value="ECO:0007669"/>
    <property type="project" value="InterPro"/>
</dbReference>
<dbReference type="Gene3D" id="3.40.50.300">
    <property type="entry name" value="P-loop containing nucleotide triphosphate hydrolases"/>
    <property type="match status" value="1"/>
</dbReference>
<feature type="domain" description="Phosphoribulokinase/uridine kinase" evidence="1">
    <location>
        <begin position="48"/>
        <end position="155"/>
    </location>
</feature>
<evidence type="ECO:0000313" key="2">
    <source>
        <dbReference type="EMBL" id="AAS53086.1"/>
    </source>
</evidence>
<sequence>MMDKILVAIAGSYGAGVYETGLKIKDELGHRFPHEITVIDLDSMVKTSSKKYTDEDYDFEKVQHVLQRSRAELEIIILCGCYALCNKRLNALSNLKVFLDTEGDRRLINLIHKNNVQTSEELRSTISHYMDCLRPEYDSYIAPSRSLADIIIPATHEATGTAIIIDGIVKIVEELQGRIPDGQKLSPHLDFQVEDMNVEKDRYYDLS</sequence>
<dbReference type="eggNOG" id="KOG4203">
    <property type="taxonomic scope" value="Eukaryota"/>
</dbReference>
<keyword evidence="3" id="KW-1185">Reference proteome</keyword>
<dbReference type="SUPFAM" id="SSF52540">
    <property type="entry name" value="P-loop containing nucleoside triphosphate hydrolases"/>
    <property type="match status" value="1"/>
</dbReference>
<dbReference type="GO" id="GO:0005524">
    <property type="term" value="F:ATP binding"/>
    <property type="evidence" value="ECO:0007669"/>
    <property type="project" value="InterPro"/>
</dbReference>
<evidence type="ECO:0000313" key="3">
    <source>
        <dbReference type="Proteomes" id="UP000000591"/>
    </source>
</evidence>
<dbReference type="GO" id="GO:0005737">
    <property type="term" value="C:cytoplasm"/>
    <property type="evidence" value="ECO:0000318"/>
    <property type="project" value="GO_Central"/>
</dbReference>
<organism evidence="2 3">
    <name type="scientific">Eremothecium gossypii (strain ATCC 10895 / CBS 109.51 / FGSC 9923 / NRRL Y-1056)</name>
    <name type="common">Yeast</name>
    <name type="synonym">Ashbya gossypii</name>
    <dbReference type="NCBI Taxonomy" id="284811"/>
    <lineage>
        <taxon>Eukaryota</taxon>
        <taxon>Fungi</taxon>
        <taxon>Dikarya</taxon>
        <taxon>Ascomycota</taxon>
        <taxon>Saccharomycotina</taxon>
        <taxon>Saccharomycetes</taxon>
        <taxon>Saccharomycetales</taxon>
        <taxon>Saccharomycetaceae</taxon>
        <taxon>Eremothecium</taxon>
    </lineage>
</organism>
<protein>
    <submittedName>
        <fullName evidence="2">AER407Cp</fullName>
    </submittedName>
</protein>
<dbReference type="STRING" id="284811.Q755W1"/>
<dbReference type="FunCoup" id="Q755W1">
    <property type="interactions" value="243"/>
</dbReference>
<dbReference type="Pfam" id="PF00485">
    <property type="entry name" value="PRK"/>
    <property type="match status" value="1"/>
</dbReference>
<dbReference type="AlphaFoldDB" id="Q755W1"/>
<proteinExistence type="predicted"/>
<dbReference type="Proteomes" id="UP000000591">
    <property type="component" value="Chromosome V"/>
</dbReference>
<dbReference type="InterPro" id="IPR006083">
    <property type="entry name" value="PRK/URK"/>
</dbReference>
<dbReference type="InterPro" id="IPR027417">
    <property type="entry name" value="P-loop_NTPase"/>
</dbReference>
<dbReference type="RefSeq" id="NP_985262.1">
    <property type="nucleotide sequence ID" value="NM_210616.1"/>
</dbReference>
<accession>Q755W1</accession>
<dbReference type="HOGENOM" id="CLU_021278_1_0_1"/>
<dbReference type="OMA" id="EPICINI"/>
<dbReference type="GeneID" id="4621478"/>
<dbReference type="KEGG" id="ago:AGOS_AER407C"/>